<organism evidence="1 2">
    <name type="scientific">Lentinus tigrinus ALCF2SS1-6</name>
    <dbReference type="NCBI Taxonomy" id="1328759"/>
    <lineage>
        <taxon>Eukaryota</taxon>
        <taxon>Fungi</taxon>
        <taxon>Dikarya</taxon>
        <taxon>Basidiomycota</taxon>
        <taxon>Agaricomycotina</taxon>
        <taxon>Agaricomycetes</taxon>
        <taxon>Polyporales</taxon>
        <taxon>Polyporaceae</taxon>
        <taxon>Lentinus</taxon>
    </lineage>
</organism>
<sequence>MSTPLYSAPWYTVSSRAFISYSALSWDGACALEKSALVLRGFRSAAQTAVRTHVRQRSKLEGPSSESLQSSLCIRVRMSATHAPSTPQRAGGDGQLLRRRCLSPIRQTTRERHTRIRAAHIHAHRHSRRSRSCEVPPWRRMQIASSNGGEREGVPRGA</sequence>
<dbReference type="Proteomes" id="UP000313359">
    <property type="component" value="Unassembled WGS sequence"/>
</dbReference>
<dbReference type="AlphaFoldDB" id="A0A5C2RYI4"/>
<accession>A0A5C2RYI4</accession>
<evidence type="ECO:0000313" key="2">
    <source>
        <dbReference type="Proteomes" id="UP000313359"/>
    </source>
</evidence>
<reference evidence="1" key="1">
    <citation type="journal article" date="2018" name="Genome Biol. Evol.">
        <title>Genomics and development of Lentinus tigrinus, a white-rot wood-decaying mushroom with dimorphic fruiting bodies.</title>
        <authorList>
            <person name="Wu B."/>
            <person name="Xu Z."/>
            <person name="Knudson A."/>
            <person name="Carlson A."/>
            <person name="Chen N."/>
            <person name="Kovaka S."/>
            <person name="LaButti K."/>
            <person name="Lipzen A."/>
            <person name="Pennachio C."/>
            <person name="Riley R."/>
            <person name="Schakwitz W."/>
            <person name="Umezawa K."/>
            <person name="Ohm R.A."/>
            <person name="Grigoriev I.V."/>
            <person name="Nagy L.G."/>
            <person name="Gibbons J."/>
            <person name="Hibbett D."/>
        </authorList>
    </citation>
    <scope>NUCLEOTIDE SEQUENCE [LARGE SCALE GENOMIC DNA]</scope>
    <source>
        <strain evidence="1">ALCF2SS1-6</strain>
    </source>
</reference>
<proteinExistence type="predicted"/>
<protein>
    <submittedName>
        <fullName evidence="1">Uncharacterized protein</fullName>
    </submittedName>
</protein>
<gene>
    <name evidence="1" type="ORF">L227DRAFT_286783</name>
</gene>
<name>A0A5C2RYI4_9APHY</name>
<evidence type="ECO:0000313" key="1">
    <source>
        <dbReference type="EMBL" id="RPD56110.1"/>
    </source>
</evidence>
<dbReference type="EMBL" id="ML122290">
    <property type="protein sequence ID" value="RPD56110.1"/>
    <property type="molecule type" value="Genomic_DNA"/>
</dbReference>
<keyword evidence="2" id="KW-1185">Reference proteome</keyword>